<dbReference type="Proteomes" id="UP000283543">
    <property type="component" value="Unassembled WGS sequence"/>
</dbReference>
<organism evidence="3 4">
    <name type="scientific">Aphanomyces astaci</name>
    <name type="common">Crayfish plague agent</name>
    <dbReference type="NCBI Taxonomy" id="112090"/>
    <lineage>
        <taxon>Eukaryota</taxon>
        <taxon>Sar</taxon>
        <taxon>Stramenopiles</taxon>
        <taxon>Oomycota</taxon>
        <taxon>Saprolegniomycetes</taxon>
        <taxon>Saprolegniales</taxon>
        <taxon>Verrucalvaceae</taxon>
        <taxon>Aphanomyces</taxon>
    </lineage>
</organism>
<comment type="caution">
    <text evidence="3">The sequence shown here is derived from an EMBL/GenBank/DDBJ whole genome shotgun (WGS) entry which is preliminary data.</text>
</comment>
<dbReference type="InterPro" id="IPR013783">
    <property type="entry name" value="Ig-like_fold"/>
</dbReference>
<evidence type="ECO:0000313" key="4">
    <source>
        <dbReference type="Proteomes" id="UP000283543"/>
    </source>
</evidence>
<dbReference type="SUPFAM" id="SSF49265">
    <property type="entry name" value="Fibronectin type III"/>
    <property type="match status" value="2"/>
</dbReference>
<protein>
    <recommendedName>
        <fullName evidence="2">Fibronectin type-III domain-containing protein</fullName>
    </recommendedName>
</protein>
<evidence type="ECO:0000259" key="2">
    <source>
        <dbReference type="PROSITE" id="PS50853"/>
    </source>
</evidence>
<sequence length="479" mass="51319">MLLASYLACICVAGSIADSAGLPSPPGEPPTSIDSIIVSRSLLSNATSLNYSDSTQFSSATQMALVRRTGSLIHFHWFQPLTTTHTLYANGNIVGFVPAYQNEFKLGGLVADAVYFLVLADPSGSSGDDAQILTASTTEPDAPDPPTSLEAAAVSAGYAVISMDLPLNTGGVPLTTSLNCSVKHNFDEFYVSTTYSITEDDGDFSTLAQINGLDASTMYFLSCAVQNEAGYSSTQSASNIAFTTTAVTQPSRCDAPQVQNITGSRILSYRLYAAVNDSPLFDEIAVTSDPVLTLYQLEDGHPFTSNTTYSFRVVAENWAGLCYPPGDTSFLSDSLVVTFPEPSFPPEILPPYVTQAGASTLALQVVLADDMYGIAHVWGYVVQWKPTDGSLWNAMYTPADDFNSFRFVLTRLNASTSYHVRTILSTNLGYSPDAPQDVTVTQTGATFAYMDWVVPADTGGGRLDGTCNMKKHIHSDFVE</sequence>
<feature type="domain" description="Fibronectin type-III" evidence="2">
    <location>
        <begin position="345"/>
        <end position="446"/>
    </location>
</feature>
<dbReference type="EMBL" id="QUTB01004912">
    <property type="protein sequence ID" value="RHY58878.1"/>
    <property type="molecule type" value="Genomic_DNA"/>
</dbReference>
<accession>A0A3R6W742</accession>
<keyword evidence="1" id="KW-0732">Signal</keyword>
<dbReference type="VEuPathDB" id="FungiDB:H257_13502"/>
<dbReference type="InterPro" id="IPR003961">
    <property type="entry name" value="FN3_dom"/>
</dbReference>
<dbReference type="Gene3D" id="2.60.40.10">
    <property type="entry name" value="Immunoglobulins"/>
    <property type="match status" value="2"/>
</dbReference>
<dbReference type="InterPro" id="IPR036116">
    <property type="entry name" value="FN3_sf"/>
</dbReference>
<evidence type="ECO:0000256" key="1">
    <source>
        <dbReference type="SAM" id="SignalP"/>
    </source>
</evidence>
<gene>
    <name evidence="3" type="ORF">DYB34_000826</name>
</gene>
<feature type="chain" id="PRO_5018727391" description="Fibronectin type-III domain-containing protein" evidence="1">
    <location>
        <begin position="18"/>
        <end position="479"/>
    </location>
</feature>
<dbReference type="CDD" id="cd00063">
    <property type="entry name" value="FN3"/>
    <property type="match status" value="1"/>
</dbReference>
<evidence type="ECO:0000313" key="3">
    <source>
        <dbReference type="EMBL" id="RHY58878.1"/>
    </source>
</evidence>
<dbReference type="AlphaFoldDB" id="A0A3R6W742"/>
<proteinExistence type="predicted"/>
<feature type="signal peptide" evidence="1">
    <location>
        <begin position="1"/>
        <end position="17"/>
    </location>
</feature>
<reference evidence="3 4" key="1">
    <citation type="submission" date="2018-08" db="EMBL/GenBank/DDBJ databases">
        <title>Aphanomyces genome sequencing and annotation.</title>
        <authorList>
            <person name="Minardi D."/>
            <person name="Oidtmann B."/>
            <person name="Van Der Giezen M."/>
            <person name="Studholme D.J."/>
        </authorList>
    </citation>
    <scope>NUCLEOTIDE SEQUENCE [LARGE SCALE GENOMIC DNA]</scope>
    <source>
        <strain evidence="3 4">Si</strain>
    </source>
</reference>
<name>A0A3R6W742_APHAT</name>
<feature type="domain" description="Fibronectin type-III" evidence="2">
    <location>
        <begin position="145"/>
        <end position="247"/>
    </location>
</feature>
<dbReference type="PROSITE" id="PS50853">
    <property type="entry name" value="FN3"/>
    <property type="match status" value="2"/>
</dbReference>